<keyword evidence="7" id="KW-1133">Transmembrane helix</keyword>
<evidence type="ECO:0000256" key="9">
    <source>
        <dbReference type="ARBA" id="ARBA00023136"/>
    </source>
</evidence>
<evidence type="ECO:0000256" key="5">
    <source>
        <dbReference type="ARBA" id="ARBA00022729"/>
    </source>
</evidence>
<reference evidence="13 14" key="1">
    <citation type="submission" date="2024-04" db="EMBL/GenBank/DDBJ databases">
        <authorList>
            <person name="Fracassetti M."/>
        </authorList>
    </citation>
    <scope>NUCLEOTIDE SEQUENCE [LARGE SCALE GENOMIC DNA]</scope>
</reference>
<keyword evidence="8" id="KW-0186">Copper</keyword>
<evidence type="ECO:0000259" key="12">
    <source>
        <dbReference type="PROSITE" id="PS51485"/>
    </source>
</evidence>
<dbReference type="GO" id="GO:0009610">
    <property type="term" value="P:response to symbiotic fungus"/>
    <property type="evidence" value="ECO:0007669"/>
    <property type="project" value="UniProtKB-ARBA"/>
</dbReference>
<dbReference type="PROSITE" id="PS51485">
    <property type="entry name" value="PHYTOCYANIN"/>
    <property type="match status" value="1"/>
</dbReference>
<accession>A0AAV2E9H6</accession>
<evidence type="ECO:0000256" key="10">
    <source>
        <dbReference type="ARBA" id="ARBA00023157"/>
    </source>
</evidence>
<evidence type="ECO:0000256" key="2">
    <source>
        <dbReference type="ARBA" id="ARBA00022448"/>
    </source>
</evidence>
<keyword evidence="3" id="KW-0812">Transmembrane</keyword>
<dbReference type="InterPro" id="IPR039391">
    <property type="entry name" value="Phytocyanin-like"/>
</dbReference>
<dbReference type="Proteomes" id="UP001497516">
    <property type="component" value="Chromosome 4"/>
</dbReference>
<dbReference type="SUPFAM" id="SSF49503">
    <property type="entry name" value="Cupredoxins"/>
    <property type="match status" value="1"/>
</dbReference>
<keyword evidence="4" id="KW-0479">Metal-binding</keyword>
<dbReference type="GO" id="GO:0046872">
    <property type="term" value="F:metal ion binding"/>
    <property type="evidence" value="ECO:0007669"/>
    <property type="project" value="UniProtKB-KW"/>
</dbReference>
<proteinExistence type="predicted"/>
<evidence type="ECO:0000313" key="14">
    <source>
        <dbReference type="Proteomes" id="UP001497516"/>
    </source>
</evidence>
<dbReference type="PANTHER" id="PTHR33021:SF533">
    <property type="entry name" value="PHYTOCYANIN DOMAIN-CONTAINING PROTEIN"/>
    <property type="match status" value="1"/>
</dbReference>
<keyword evidence="14" id="KW-1185">Reference proteome</keyword>
<dbReference type="Pfam" id="PF02298">
    <property type="entry name" value="Cu_bind_like"/>
    <property type="match status" value="1"/>
</dbReference>
<evidence type="ECO:0000256" key="11">
    <source>
        <dbReference type="ARBA" id="ARBA00023180"/>
    </source>
</evidence>
<dbReference type="GO" id="GO:0005886">
    <property type="term" value="C:plasma membrane"/>
    <property type="evidence" value="ECO:0007669"/>
    <property type="project" value="TreeGrafter"/>
</dbReference>
<comment type="subcellular location">
    <subcellularLocation>
        <location evidence="1">Membrane</location>
        <topology evidence="1">Single-pass type I membrane protein</topology>
    </subcellularLocation>
</comment>
<protein>
    <recommendedName>
        <fullName evidence="12">Phytocyanin domain-containing protein</fullName>
    </recommendedName>
</protein>
<evidence type="ECO:0000256" key="8">
    <source>
        <dbReference type="ARBA" id="ARBA00023008"/>
    </source>
</evidence>
<dbReference type="EMBL" id="OZ034817">
    <property type="protein sequence ID" value="CAL1382298.1"/>
    <property type="molecule type" value="Genomic_DNA"/>
</dbReference>
<evidence type="ECO:0000256" key="1">
    <source>
        <dbReference type="ARBA" id="ARBA00004479"/>
    </source>
</evidence>
<dbReference type="AlphaFoldDB" id="A0AAV2E9H6"/>
<dbReference type="Gene3D" id="2.60.40.420">
    <property type="entry name" value="Cupredoxins - blue copper proteins"/>
    <property type="match status" value="1"/>
</dbReference>
<name>A0AAV2E9H6_9ROSI</name>
<dbReference type="PANTHER" id="PTHR33021">
    <property type="entry name" value="BLUE COPPER PROTEIN"/>
    <property type="match status" value="1"/>
</dbReference>
<evidence type="ECO:0000256" key="7">
    <source>
        <dbReference type="ARBA" id="ARBA00022989"/>
    </source>
</evidence>
<keyword evidence="10" id="KW-1015">Disulfide bond</keyword>
<keyword evidence="5" id="KW-0732">Signal</keyword>
<evidence type="ECO:0000313" key="13">
    <source>
        <dbReference type="EMBL" id="CAL1382298.1"/>
    </source>
</evidence>
<evidence type="ECO:0000256" key="6">
    <source>
        <dbReference type="ARBA" id="ARBA00022982"/>
    </source>
</evidence>
<dbReference type="InterPro" id="IPR003245">
    <property type="entry name" value="Phytocyanin_dom"/>
</dbReference>
<keyword evidence="9" id="KW-0472">Membrane</keyword>
<dbReference type="CDD" id="cd04216">
    <property type="entry name" value="Phytocyanin"/>
    <property type="match status" value="1"/>
</dbReference>
<keyword evidence="6" id="KW-0249">Electron transport</keyword>
<keyword evidence="11" id="KW-0325">Glycoprotein</keyword>
<dbReference type="FunFam" id="2.60.40.420:FF:000067">
    <property type="entry name" value="Cupredoxin superfamily protein"/>
    <property type="match status" value="1"/>
</dbReference>
<organism evidence="13 14">
    <name type="scientific">Linum trigynum</name>
    <dbReference type="NCBI Taxonomy" id="586398"/>
    <lineage>
        <taxon>Eukaryota</taxon>
        <taxon>Viridiplantae</taxon>
        <taxon>Streptophyta</taxon>
        <taxon>Embryophyta</taxon>
        <taxon>Tracheophyta</taxon>
        <taxon>Spermatophyta</taxon>
        <taxon>Magnoliopsida</taxon>
        <taxon>eudicotyledons</taxon>
        <taxon>Gunneridae</taxon>
        <taxon>Pentapetalae</taxon>
        <taxon>rosids</taxon>
        <taxon>fabids</taxon>
        <taxon>Malpighiales</taxon>
        <taxon>Linaceae</taxon>
        <taxon>Linum</taxon>
    </lineage>
</organism>
<evidence type="ECO:0000256" key="4">
    <source>
        <dbReference type="ARBA" id="ARBA00022723"/>
    </source>
</evidence>
<dbReference type="InterPro" id="IPR008972">
    <property type="entry name" value="Cupredoxin"/>
</dbReference>
<evidence type="ECO:0000256" key="3">
    <source>
        <dbReference type="ARBA" id="ARBA00022692"/>
    </source>
</evidence>
<gene>
    <name evidence="13" type="ORF">LTRI10_LOCUS23627</name>
</gene>
<feature type="domain" description="Phytocyanin" evidence="12">
    <location>
        <begin position="35"/>
        <end position="136"/>
    </location>
</feature>
<keyword evidence="2" id="KW-0813">Transport</keyword>
<dbReference type="GO" id="GO:0009055">
    <property type="term" value="F:electron transfer activity"/>
    <property type="evidence" value="ECO:0007669"/>
    <property type="project" value="InterPro"/>
</dbReference>
<sequence length="141" mass="15713">MVRKPRSVSPQVLLAWVVLAAVSFTPWTILATKSTKFMVGDSRGWDQGVDYVTWAKGKTFHVGDKLVFLYSETVHNVFKVTKHQYQNCIIPSSAKHALTSGYDIVKLTSPGKKWYICGMADHCATGGQKLAIDVKPSKHHH</sequence>